<evidence type="ECO:0000256" key="1">
    <source>
        <dbReference type="ARBA" id="ARBA00004613"/>
    </source>
</evidence>
<comment type="similarity">
    <text evidence="2">Belongs to the 'GDSL' lipolytic enzyme family.</text>
</comment>
<comment type="subcellular location">
    <subcellularLocation>
        <location evidence="1">Secreted</location>
    </subcellularLocation>
</comment>
<keyword evidence="4" id="KW-0732">Signal</keyword>
<keyword evidence="6" id="KW-0442">Lipid degradation</keyword>
<dbReference type="PANTHER" id="PTHR45650">
    <property type="entry name" value="GDSL-LIKE LIPASE/ACYLHYDROLASE-RELATED"/>
    <property type="match status" value="1"/>
</dbReference>
<dbReference type="Proteomes" id="UP001172457">
    <property type="component" value="Unassembled WGS sequence"/>
</dbReference>
<dbReference type="GO" id="GO:0005576">
    <property type="term" value="C:extracellular region"/>
    <property type="evidence" value="ECO:0007669"/>
    <property type="project" value="UniProtKB-SubCell"/>
</dbReference>
<dbReference type="EMBL" id="JARYMX010000072">
    <property type="protein sequence ID" value="KAJ9536037.1"/>
    <property type="molecule type" value="Genomic_DNA"/>
</dbReference>
<keyword evidence="7" id="KW-0443">Lipid metabolism</keyword>
<accession>A0AA38SMX6</accession>
<evidence type="ECO:0000256" key="3">
    <source>
        <dbReference type="ARBA" id="ARBA00022525"/>
    </source>
</evidence>
<evidence type="ECO:0000256" key="8">
    <source>
        <dbReference type="SAM" id="MobiDB-lite"/>
    </source>
</evidence>
<protein>
    <submittedName>
        <fullName evidence="9">Uncharacterized protein</fullName>
    </submittedName>
</protein>
<feature type="region of interest" description="Disordered" evidence="8">
    <location>
        <begin position="188"/>
        <end position="211"/>
    </location>
</feature>
<evidence type="ECO:0000256" key="7">
    <source>
        <dbReference type="ARBA" id="ARBA00023098"/>
    </source>
</evidence>
<evidence type="ECO:0000313" key="10">
    <source>
        <dbReference type="Proteomes" id="UP001172457"/>
    </source>
</evidence>
<dbReference type="InterPro" id="IPR001087">
    <property type="entry name" value="GDSL"/>
</dbReference>
<evidence type="ECO:0000256" key="2">
    <source>
        <dbReference type="ARBA" id="ARBA00008668"/>
    </source>
</evidence>
<proteinExistence type="inferred from homology"/>
<reference evidence="9" key="1">
    <citation type="submission" date="2023-03" db="EMBL/GenBank/DDBJ databases">
        <title>Chromosome-scale reference genome and RAD-based genetic map of yellow starthistle (Centaurea solstitialis) reveal putative structural variation and QTLs associated with invader traits.</title>
        <authorList>
            <person name="Reatini B."/>
            <person name="Cang F.A."/>
            <person name="Jiang Q."/>
            <person name="Mckibben M.T.W."/>
            <person name="Barker M.S."/>
            <person name="Rieseberg L.H."/>
            <person name="Dlugosch K.M."/>
        </authorList>
    </citation>
    <scope>NUCLEOTIDE SEQUENCE</scope>
    <source>
        <strain evidence="9">CAN-66</strain>
        <tissue evidence="9">Leaf</tissue>
    </source>
</reference>
<dbReference type="Gene3D" id="3.40.50.1110">
    <property type="entry name" value="SGNH hydrolase"/>
    <property type="match status" value="1"/>
</dbReference>
<keyword evidence="5" id="KW-0378">Hydrolase</keyword>
<dbReference type="GO" id="GO:0016788">
    <property type="term" value="F:hydrolase activity, acting on ester bonds"/>
    <property type="evidence" value="ECO:0007669"/>
    <property type="project" value="InterPro"/>
</dbReference>
<dbReference type="GO" id="GO:0016042">
    <property type="term" value="P:lipid catabolic process"/>
    <property type="evidence" value="ECO:0007669"/>
    <property type="project" value="UniProtKB-KW"/>
</dbReference>
<dbReference type="InterPro" id="IPR051238">
    <property type="entry name" value="GDSL_esterase/lipase"/>
</dbReference>
<organism evidence="9 10">
    <name type="scientific">Centaurea solstitialis</name>
    <name type="common">yellow star-thistle</name>
    <dbReference type="NCBI Taxonomy" id="347529"/>
    <lineage>
        <taxon>Eukaryota</taxon>
        <taxon>Viridiplantae</taxon>
        <taxon>Streptophyta</taxon>
        <taxon>Embryophyta</taxon>
        <taxon>Tracheophyta</taxon>
        <taxon>Spermatophyta</taxon>
        <taxon>Magnoliopsida</taxon>
        <taxon>eudicotyledons</taxon>
        <taxon>Gunneridae</taxon>
        <taxon>Pentapetalae</taxon>
        <taxon>asterids</taxon>
        <taxon>campanulids</taxon>
        <taxon>Asterales</taxon>
        <taxon>Asteraceae</taxon>
        <taxon>Carduoideae</taxon>
        <taxon>Cardueae</taxon>
        <taxon>Centaureinae</taxon>
        <taxon>Centaurea</taxon>
    </lineage>
</organism>
<name>A0AA38SMX6_9ASTR</name>
<evidence type="ECO:0000256" key="6">
    <source>
        <dbReference type="ARBA" id="ARBA00022963"/>
    </source>
</evidence>
<sequence>MGLISQKVPLADSQMVKLWQTLSVLLFLFLSLFDGQLLGFREFIPPYTTATKKQISTRVNYGSGSGDRISLDRQLLHHIKTISRLSSIQRKALKKCIYMINIGSNDYINNYLLYDIYNTCQKYTIDQYADVLIYILKEEPHIMIWHPPRVGFIARNFVKHNLQRKRYTCDCVFKDYFVTHNGVINQRHKKTPFGDTNAQHRPRSQAAVASAALNPTAVPPSRPLGCKHAAAAAYFLLTATDAQLVQECCSLEKLVEPNSTPPPLHSTVCETPA</sequence>
<dbReference type="InterPro" id="IPR036514">
    <property type="entry name" value="SGNH_hydro_sf"/>
</dbReference>
<evidence type="ECO:0000256" key="4">
    <source>
        <dbReference type="ARBA" id="ARBA00022729"/>
    </source>
</evidence>
<keyword evidence="3" id="KW-0964">Secreted</keyword>
<dbReference type="AlphaFoldDB" id="A0AA38SMX6"/>
<gene>
    <name evidence="9" type="ORF">OSB04_un000797</name>
</gene>
<dbReference type="PANTHER" id="PTHR45650:SF9">
    <property type="entry name" value="SGNH HYDROLASE-TYPE ESTERASE DOMAIN-CONTAINING PROTEIN"/>
    <property type="match status" value="1"/>
</dbReference>
<comment type="caution">
    <text evidence="9">The sequence shown here is derived from an EMBL/GenBank/DDBJ whole genome shotgun (WGS) entry which is preliminary data.</text>
</comment>
<dbReference type="Pfam" id="PF00657">
    <property type="entry name" value="Lipase_GDSL"/>
    <property type="match status" value="1"/>
</dbReference>
<evidence type="ECO:0000313" key="9">
    <source>
        <dbReference type="EMBL" id="KAJ9536037.1"/>
    </source>
</evidence>
<evidence type="ECO:0000256" key="5">
    <source>
        <dbReference type="ARBA" id="ARBA00022801"/>
    </source>
</evidence>
<keyword evidence="10" id="KW-1185">Reference proteome</keyword>